<accession>A0A852Y7I5</accession>
<reference evidence="3 4" key="1">
    <citation type="submission" date="2020-07" db="EMBL/GenBank/DDBJ databases">
        <title>Sequencing the genomes of 1000 actinobacteria strains.</title>
        <authorList>
            <person name="Klenk H.-P."/>
        </authorList>
    </citation>
    <scope>NUCLEOTIDE SEQUENCE [LARGE SCALE GENOMIC DNA]</scope>
    <source>
        <strain evidence="3 4">DSM 23141</strain>
    </source>
</reference>
<evidence type="ECO:0000256" key="1">
    <source>
        <dbReference type="SAM" id="MobiDB-lite"/>
    </source>
</evidence>
<feature type="domain" description="Transcription regulator PadR N-terminal" evidence="2">
    <location>
        <begin position="15"/>
        <end position="84"/>
    </location>
</feature>
<evidence type="ECO:0000259" key="2">
    <source>
        <dbReference type="Pfam" id="PF03551"/>
    </source>
</evidence>
<dbReference type="CDD" id="cd00090">
    <property type="entry name" value="HTH_ARSR"/>
    <property type="match status" value="1"/>
</dbReference>
<name>A0A852Y7I5_9MICO</name>
<feature type="compositionally biased region" description="Basic and acidic residues" evidence="1">
    <location>
        <begin position="127"/>
        <end position="151"/>
    </location>
</feature>
<dbReference type="PANTHER" id="PTHR43252:SF7">
    <property type="entry name" value="TRANSCRIPTIONAL REGULATOR YQJI"/>
    <property type="match status" value="1"/>
</dbReference>
<feature type="region of interest" description="Disordered" evidence="1">
    <location>
        <begin position="125"/>
        <end position="176"/>
    </location>
</feature>
<dbReference type="AlphaFoldDB" id="A0A852Y7I5"/>
<dbReference type="PANTHER" id="PTHR43252">
    <property type="entry name" value="TRANSCRIPTIONAL REGULATOR YQJI"/>
    <property type="match status" value="1"/>
</dbReference>
<feature type="compositionally biased region" description="Low complexity" evidence="1">
    <location>
        <begin position="191"/>
        <end position="213"/>
    </location>
</feature>
<dbReference type="Proteomes" id="UP000553888">
    <property type="component" value="Unassembled WGS sequence"/>
</dbReference>
<dbReference type="Gene3D" id="1.10.10.10">
    <property type="entry name" value="Winged helix-like DNA-binding domain superfamily/Winged helix DNA-binding domain"/>
    <property type="match status" value="1"/>
</dbReference>
<dbReference type="EMBL" id="JACBZY010000001">
    <property type="protein sequence ID" value="NYG98303.1"/>
    <property type="molecule type" value="Genomic_DNA"/>
</dbReference>
<feature type="compositionally biased region" description="Low complexity" evidence="1">
    <location>
        <begin position="152"/>
        <end position="161"/>
    </location>
</feature>
<keyword evidence="3" id="KW-0238">DNA-binding</keyword>
<gene>
    <name evidence="3" type="ORF">BJ979_000929</name>
</gene>
<comment type="caution">
    <text evidence="3">The sequence shown here is derived from an EMBL/GenBank/DDBJ whole genome shotgun (WGS) entry which is preliminary data.</text>
</comment>
<feature type="region of interest" description="Disordered" evidence="1">
    <location>
        <begin position="191"/>
        <end position="219"/>
    </location>
</feature>
<sequence>MSPAVFGHGHLRLYLLSLLAERSMHGYELIQALSDRFGGTYVPSAGTIYPRLAKLEEEGLVTKQPDGRKTVYAITDAGRAELAEREHELDRVESELSDSVRRLADEVRSSVDGAMKSLRAELAAAARDARDESRATGRPERESTRAERDARAAAAGNAARESFARRGRGADAGSGAVGASADFAVGADGTTSAGASAGSGASDSDSATPGASGRSSWSAAEARTASRGLLLDAESALTDFRQRVRTDLRRAASRGELRPETLEVLRAGLSRLADELARARR</sequence>
<organism evidence="3 4">
    <name type="scientific">Schumannella luteola</name>
    <dbReference type="NCBI Taxonomy" id="472059"/>
    <lineage>
        <taxon>Bacteria</taxon>
        <taxon>Bacillati</taxon>
        <taxon>Actinomycetota</taxon>
        <taxon>Actinomycetes</taxon>
        <taxon>Micrococcales</taxon>
        <taxon>Microbacteriaceae</taxon>
        <taxon>Schumannella</taxon>
    </lineage>
</organism>
<dbReference type="InterPro" id="IPR005149">
    <property type="entry name" value="Tscrpt_reg_PadR_N"/>
</dbReference>
<dbReference type="SUPFAM" id="SSF46785">
    <property type="entry name" value="Winged helix' DNA-binding domain"/>
    <property type="match status" value="1"/>
</dbReference>
<proteinExistence type="predicted"/>
<dbReference type="InterPro" id="IPR036388">
    <property type="entry name" value="WH-like_DNA-bd_sf"/>
</dbReference>
<dbReference type="Pfam" id="PF03551">
    <property type="entry name" value="PadR"/>
    <property type="match status" value="1"/>
</dbReference>
<dbReference type="InterPro" id="IPR036390">
    <property type="entry name" value="WH_DNA-bd_sf"/>
</dbReference>
<keyword evidence="4" id="KW-1185">Reference proteome</keyword>
<protein>
    <submittedName>
        <fullName evidence="3">DNA-binding PadR family transcriptional regulator</fullName>
    </submittedName>
</protein>
<dbReference type="GO" id="GO:0003677">
    <property type="term" value="F:DNA binding"/>
    <property type="evidence" value="ECO:0007669"/>
    <property type="project" value="UniProtKB-KW"/>
</dbReference>
<evidence type="ECO:0000313" key="3">
    <source>
        <dbReference type="EMBL" id="NYG98303.1"/>
    </source>
</evidence>
<dbReference type="InterPro" id="IPR011991">
    <property type="entry name" value="ArsR-like_HTH"/>
</dbReference>
<evidence type="ECO:0000313" key="4">
    <source>
        <dbReference type="Proteomes" id="UP000553888"/>
    </source>
</evidence>